<dbReference type="PIRSF" id="PIRSF036402">
    <property type="entry name" value="Ureas_acces_UreE"/>
    <property type="match status" value="1"/>
</dbReference>
<dbReference type="EMBL" id="FQZC01000002">
    <property type="protein sequence ID" value="SHJ12321.1"/>
    <property type="molecule type" value="Genomic_DNA"/>
</dbReference>
<evidence type="ECO:0000259" key="6">
    <source>
        <dbReference type="SMART" id="SM00988"/>
    </source>
</evidence>
<evidence type="ECO:0000256" key="5">
    <source>
        <dbReference type="HAMAP-Rule" id="MF_00822"/>
    </source>
</evidence>
<dbReference type="Pfam" id="PF02814">
    <property type="entry name" value="UreE_N"/>
    <property type="match status" value="1"/>
</dbReference>
<keyword evidence="3 5" id="KW-0533">Nickel</keyword>
<evidence type="ECO:0000256" key="2">
    <source>
        <dbReference type="ARBA" id="ARBA00022490"/>
    </source>
</evidence>
<keyword evidence="2 5" id="KW-0963">Cytoplasm</keyword>
<dbReference type="HAMAP" id="MF_00822">
    <property type="entry name" value="UreE"/>
    <property type="match status" value="1"/>
</dbReference>
<dbReference type="InterPro" id="IPR012406">
    <property type="entry name" value="UreE"/>
</dbReference>
<dbReference type="InterPro" id="IPR004029">
    <property type="entry name" value="UreE_N"/>
</dbReference>
<proteinExistence type="inferred from homology"/>
<feature type="domain" description="UreE urease accessory N-terminal" evidence="6">
    <location>
        <begin position="2"/>
        <end position="67"/>
    </location>
</feature>
<keyword evidence="8" id="KW-1185">Reference proteome</keyword>
<dbReference type="SUPFAM" id="SSF69287">
    <property type="entry name" value="Urease metallochaperone UreE, N-terminal domain"/>
    <property type="match status" value="1"/>
</dbReference>
<gene>
    <name evidence="5" type="primary">ureE</name>
    <name evidence="7" type="ORF">SAMN02745911_1739</name>
</gene>
<dbReference type="Proteomes" id="UP000184290">
    <property type="component" value="Unassembled WGS sequence"/>
</dbReference>
<dbReference type="SUPFAM" id="SSF69737">
    <property type="entry name" value="Urease metallochaperone UreE, C-terminal domain"/>
    <property type="match status" value="1"/>
</dbReference>
<protein>
    <recommendedName>
        <fullName evidence="5">Urease accessory protein UreE</fullName>
    </recommendedName>
</protein>
<dbReference type="CDD" id="cd00571">
    <property type="entry name" value="UreE"/>
    <property type="match status" value="1"/>
</dbReference>
<evidence type="ECO:0000313" key="7">
    <source>
        <dbReference type="EMBL" id="SHJ12321.1"/>
    </source>
</evidence>
<dbReference type="Gene3D" id="2.60.260.20">
    <property type="entry name" value="Urease metallochaperone UreE, N-terminal domain"/>
    <property type="match status" value="1"/>
</dbReference>
<name>A0ABY1IFZ3_9HYPH</name>
<reference evidence="7 8" key="1">
    <citation type="submission" date="2016-11" db="EMBL/GenBank/DDBJ databases">
        <authorList>
            <person name="Varghese N."/>
            <person name="Submissions S."/>
        </authorList>
    </citation>
    <scope>NUCLEOTIDE SEQUENCE [LARGE SCALE GENOMIC DNA]</scope>
    <source>
        <strain evidence="7 8">DSM 21988</strain>
    </source>
</reference>
<keyword evidence="4 5" id="KW-0143">Chaperone</keyword>
<dbReference type="Gene3D" id="3.30.70.790">
    <property type="entry name" value="UreE, C-terminal domain"/>
    <property type="match status" value="1"/>
</dbReference>
<comment type="function">
    <text evidence="5">Involved in urease metallocenter assembly. Binds nickel. Probably functions as a nickel donor during metallocenter assembly.</text>
</comment>
<evidence type="ECO:0000256" key="1">
    <source>
        <dbReference type="ARBA" id="ARBA00004496"/>
    </source>
</evidence>
<evidence type="ECO:0000256" key="3">
    <source>
        <dbReference type="ARBA" id="ARBA00022596"/>
    </source>
</evidence>
<dbReference type="InterPro" id="IPR007864">
    <property type="entry name" value="UreE_C_dom"/>
</dbReference>
<evidence type="ECO:0000313" key="8">
    <source>
        <dbReference type="Proteomes" id="UP000184290"/>
    </source>
</evidence>
<comment type="subcellular location">
    <subcellularLocation>
        <location evidence="1 5">Cytoplasm</location>
    </subcellularLocation>
</comment>
<organism evidence="7 8">
    <name type="scientific">Aureimonas altamirensis DSM 21988</name>
    <dbReference type="NCBI Taxonomy" id="1121026"/>
    <lineage>
        <taxon>Bacteria</taxon>
        <taxon>Pseudomonadati</taxon>
        <taxon>Pseudomonadota</taxon>
        <taxon>Alphaproteobacteria</taxon>
        <taxon>Hyphomicrobiales</taxon>
        <taxon>Aurantimonadaceae</taxon>
        <taxon>Aureimonas</taxon>
    </lineage>
</organism>
<dbReference type="InterPro" id="IPR036118">
    <property type="entry name" value="UreE_N_sf"/>
</dbReference>
<dbReference type="SMART" id="SM00988">
    <property type="entry name" value="UreE_N"/>
    <property type="match status" value="1"/>
</dbReference>
<comment type="caution">
    <text evidence="7">The sequence shown here is derived from an EMBL/GenBank/DDBJ whole genome shotgun (WGS) entry which is preliminary data.</text>
</comment>
<dbReference type="Pfam" id="PF05194">
    <property type="entry name" value="UreE_C"/>
    <property type="match status" value="1"/>
</dbReference>
<evidence type="ECO:0000256" key="4">
    <source>
        <dbReference type="ARBA" id="ARBA00023186"/>
    </source>
</evidence>
<sequence>MIEAETIIAREARPGPLADTITLDDSQRMRRRMAMVSDGGIAFLLNLAPGVMLREGDAIVLGDGRLVEVRAKPEEVYAVQGRDAAHLLALAWHLGNRHVPTAISEGRLLIRRDHAVAEMVRALGGTLEAVDAVFEPDVHADTAGDVRS</sequence>
<comment type="similarity">
    <text evidence="5">Belongs to the UreE family.</text>
</comment>
<accession>A0ABY1IFZ3</accession>
<dbReference type="RefSeq" id="WP_073469159.1">
    <property type="nucleotide sequence ID" value="NZ_FQZC01000002.1"/>
</dbReference>